<sequence length="33" mass="3332">MNSANMAGITNGAMVTDDLSGLTNVGKIYAGLM</sequence>
<accession>A0A820GHB9</accession>
<protein>
    <submittedName>
        <fullName evidence="1">Uncharacterized protein</fullName>
    </submittedName>
</protein>
<gene>
    <name evidence="1" type="ORF">OTI717_LOCUS41318</name>
</gene>
<dbReference type="Proteomes" id="UP000663823">
    <property type="component" value="Unassembled WGS sequence"/>
</dbReference>
<name>A0A820GHB9_9BILA</name>
<comment type="caution">
    <text evidence="1">The sequence shown here is derived from an EMBL/GenBank/DDBJ whole genome shotgun (WGS) entry which is preliminary data.</text>
</comment>
<organism evidence="1 2">
    <name type="scientific">Rotaria sordida</name>
    <dbReference type="NCBI Taxonomy" id="392033"/>
    <lineage>
        <taxon>Eukaryota</taxon>
        <taxon>Metazoa</taxon>
        <taxon>Spiralia</taxon>
        <taxon>Gnathifera</taxon>
        <taxon>Rotifera</taxon>
        <taxon>Eurotatoria</taxon>
        <taxon>Bdelloidea</taxon>
        <taxon>Philodinida</taxon>
        <taxon>Philodinidae</taxon>
        <taxon>Rotaria</taxon>
    </lineage>
</organism>
<evidence type="ECO:0000313" key="2">
    <source>
        <dbReference type="Proteomes" id="UP000663823"/>
    </source>
</evidence>
<proteinExistence type="predicted"/>
<reference evidence="1" key="1">
    <citation type="submission" date="2021-02" db="EMBL/GenBank/DDBJ databases">
        <authorList>
            <person name="Nowell W R."/>
        </authorList>
    </citation>
    <scope>NUCLEOTIDE SEQUENCE</scope>
</reference>
<dbReference type="EMBL" id="CAJOAX010039958">
    <property type="protein sequence ID" value="CAF4277683.1"/>
    <property type="molecule type" value="Genomic_DNA"/>
</dbReference>
<feature type="non-terminal residue" evidence="1">
    <location>
        <position position="1"/>
    </location>
</feature>
<evidence type="ECO:0000313" key="1">
    <source>
        <dbReference type="EMBL" id="CAF4277683.1"/>
    </source>
</evidence>
<dbReference type="AlphaFoldDB" id="A0A820GHB9"/>